<protein>
    <submittedName>
        <fullName evidence="2">Uncharacterized protein</fullName>
    </submittedName>
</protein>
<proteinExistence type="predicted"/>
<dbReference type="EnsemblMetazoa" id="Aqu2.1.40291_001">
    <property type="protein sequence ID" value="Aqu2.1.40291_001"/>
    <property type="gene ID" value="Aqu2.1.40291"/>
</dbReference>
<name>A0A1X7VIV9_AMPQE</name>
<dbReference type="InParanoid" id="A0A1X7VIV9"/>
<dbReference type="AlphaFoldDB" id="A0A1X7VIV9"/>
<feature type="compositionally biased region" description="Polar residues" evidence="1">
    <location>
        <begin position="144"/>
        <end position="160"/>
    </location>
</feature>
<evidence type="ECO:0000256" key="1">
    <source>
        <dbReference type="SAM" id="MobiDB-lite"/>
    </source>
</evidence>
<reference evidence="2" key="1">
    <citation type="submission" date="2017-05" db="UniProtKB">
        <authorList>
            <consortium name="EnsemblMetazoa"/>
        </authorList>
    </citation>
    <scope>IDENTIFICATION</scope>
</reference>
<feature type="region of interest" description="Disordered" evidence="1">
    <location>
        <begin position="138"/>
        <end position="160"/>
    </location>
</feature>
<sequence length="192" mass="20642">MGQQDCPLDPTFSHSTLLNPMCPSHPTVPNGTTGLSIGPHFIPLDTPQSHVSFPSQDCLLDPTSSHSTLLKLPILQSLMGHRTIHWTPHHPTRHSSTLGVLPILQSLMGQQDYPLDPTSSHSSTQGVLPILQSLMGQQDCPLDPTSSHSTLLNPTCPSHPTVPNGTTGLSIGSRFIPFNTPQSHVSFPSYSP</sequence>
<organism evidence="2">
    <name type="scientific">Amphimedon queenslandica</name>
    <name type="common">Sponge</name>
    <dbReference type="NCBI Taxonomy" id="400682"/>
    <lineage>
        <taxon>Eukaryota</taxon>
        <taxon>Metazoa</taxon>
        <taxon>Porifera</taxon>
        <taxon>Demospongiae</taxon>
        <taxon>Heteroscleromorpha</taxon>
        <taxon>Haplosclerida</taxon>
        <taxon>Niphatidae</taxon>
        <taxon>Amphimedon</taxon>
    </lineage>
</organism>
<evidence type="ECO:0000313" key="2">
    <source>
        <dbReference type="EnsemblMetazoa" id="Aqu2.1.40291_001"/>
    </source>
</evidence>
<accession>A0A1X7VIV9</accession>